<dbReference type="EnsemblPlants" id="ORUFI01G12220.1">
    <property type="protein sequence ID" value="ORUFI01G12220.1"/>
    <property type="gene ID" value="ORUFI01G12220"/>
</dbReference>
<name>A0A0E0MUM3_ORYRU</name>
<evidence type="ECO:0000256" key="1">
    <source>
        <dbReference type="SAM" id="MobiDB-lite"/>
    </source>
</evidence>
<evidence type="ECO:0000313" key="3">
    <source>
        <dbReference type="Proteomes" id="UP000008022"/>
    </source>
</evidence>
<accession>A0A0E0MUM3</accession>
<organism evidence="2 3">
    <name type="scientific">Oryza rufipogon</name>
    <name type="common">Brownbeard rice</name>
    <name type="synonym">Asian wild rice</name>
    <dbReference type="NCBI Taxonomy" id="4529"/>
    <lineage>
        <taxon>Eukaryota</taxon>
        <taxon>Viridiplantae</taxon>
        <taxon>Streptophyta</taxon>
        <taxon>Embryophyta</taxon>
        <taxon>Tracheophyta</taxon>
        <taxon>Spermatophyta</taxon>
        <taxon>Magnoliopsida</taxon>
        <taxon>Liliopsida</taxon>
        <taxon>Poales</taxon>
        <taxon>Poaceae</taxon>
        <taxon>BOP clade</taxon>
        <taxon>Oryzoideae</taxon>
        <taxon>Oryzeae</taxon>
        <taxon>Oryzinae</taxon>
        <taxon>Oryza</taxon>
    </lineage>
</organism>
<proteinExistence type="predicted"/>
<feature type="compositionally biased region" description="Basic and acidic residues" evidence="1">
    <location>
        <begin position="162"/>
        <end position="189"/>
    </location>
</feature>
<sequence>MSTTKTKLQEGLKRFKGMQQIRQHEHTKLEYRHCKKCGACPLTTAPEDLGGRARGSSVKRQQKRDWGKGSRGEIWGILTDEEGAGERPPLGAGDDGEGEPVRGDEGVQQRHRRDAPDRRRLLRRPLEPAQSEPASSAAAAASTSAAVHGLIPPRVAGGGGVWERDLGGEAVEERREKASEWESTKRAEARALLTLFSPASPPPATSRPNPPPPRAAMPPVVAH</sequence>
<feature type="compositionally biased region" description="Low complexity" evidence="1">
    <location>
        <begin position="127"/>
        <end position="146"/>
    </location>
</feature>
<reference evidence="3" key="1">
    <citation type="submission" date="2013-06" db="EMBL/GenBank/DDBJ databases">
        <authorList>
            <person name="Zhao Q."/>
        </authorList>
    </citation>
    <scope>NUCLEOTIDE SEQUENCE</scope>
    <source>
        <strain evidence="3">cv. W1943</strain>
    </source>
</reference>
<feature type="region of interest" description="Disordered" evidence="1">
    <location>
        <begin position="40"/>
        <end position="223"/>
    </location>
</feature>
<reference evidence="2" key="2">
    <citation type="submission" date="2015-06" db="UniProtKB">
        <authorList>
            <consortium name="EnsemblPlants"/>
        </authorList>
    </citation>
    <scope>IDENTIFICATION</scope>
</reference>
<feature type="compositionally biased region" description="Pro residues" evidence="1">
    <location>
        <begin position="199"/>
        <end position="216"/>
    </location>
</feature>
<protein>
    <submittedName>
        <fullName evidence="2">Uncharacterized protein</fullName>
    </submittedName>
</protein>
<dbReference type="Gramene" id="ORUFI01G12220.1">
    <property type="protein sequence ID" value="ORUFI01G12220.1"/>
    <property type="gene ID" value="ORUFI01G12220"/>
</dbReference>
<dbReference type="Proteomes" id="UP000008022">
    <property type="component" value="Unassembled WGS sequence"/>
</dbReference>
<dbReference type="HOGENOM" id="CLU_1241827_0_0_1"/>
<dbReference type="AlphaFoldDB" id="A0A0E0MUM3"/>
<keyword evidence="3" id="KW-1185">Reference proteome</keyword>
<feature type="compositionally biased region" description="Basic and acidic residues" evidence="1">
    <location>
        <begin position="99"/>
        <end position="119"/>
    </location>
</feature>
<evidence type="ECO:0000313" key="2">
    <source>
        <dbReference type="EnsemblPlants" id="ORUFI01G12220.1"/>
    </source>
</evidence>